<accession>A0ABS3BR67</accession>
<feature type="transmembrane region" description="Helical" evidence="1">
    <location>
        <begin position="53"/>
        <end position="83"/>
    </location>
</feature>
<evidence type="ECO:0000313" key="2">
    <source>
        <dbReference type="EMBL" id="MBN7801768.1"/>
    </source>
</evidence>
<sequence>MQVVKRIGVGSAAKVYGLTLGLLGIFIGIIYAVMFSLIGGLGDGLPLSDSGGLGIAMLIIIPIFYGVVGFIFGALGAVVYNFVAKKFGGLEIELSEPNHMPAD</sequence>
<organism evidence="2 3">
    <name type="scientific">Algoriphagus aestuariicola</name>
    <dbReference type="NCBI Taxonomy" id="1852016"/>
    <lineage>
        <taxon>Bacteria</taxon>
        <taxon>Pseudomonadati</taxon>
        <taxon>Bacteroidota</taxon>
        <taxon>Cytophagia</taxon>
        <taxon>Cytophagales</taxon>
        <taxon>Cyclobacteriaceae</taxon>
        <taxon>Algoriphagus</taxon>
    </lineage>
</organism>
<feature type="transmembrane region" description="Helical" evidence="1">
    <location>
        <begin position="15"/>
        <end position="41"/>
    </location>
</feature>
<keyword evidence="3" id="KW-1185">Reference proteome</keyword>
<keyword evidence="1" id="KW-0472">Membrane</keyword>
<protein>
    <recommendedName>
        <fullName evidence="4">DUF3566 domain-containing protein</fullName>
    </recommendedName>
</protein>
<evidence type="ECO:0000256" key="1">
    <source>
        <dbReference type="SAM" id="Phobius"/>
    </source>
</evidence>
<reference evidence="2 3" key="1">
    <citation type="submission" date="2021-03" db="EMBL/GenBank/DDBJ databases">
        <title>novel species isolated from a fishpond in China.</title>
        <authorList>
            <person name="Lu H."/>
            <person name="Cai Z."/>
        </authorList>
    </citation>
    <scope>NUCLEOTIDE SEQUENCE [LARGE SCALE GENOMIC DNA]</scope>
    <source>
        <strain evidence="2 3">JCM 31546</strain>
    </source>
</reference>
<name>A0ABS3BR67_9BACT</name>
<gene>
    <name evidence="2" type="ORF">J0A67_12910</name>
</gene>
<keyword evidence="1" id="KW-1133">Transmembrane helix</keyword>
<comment type="caution">
    <text evidence="2">The sequence shown here is derived from an EMBL/GenBank/DDBJ whole genome shotgun (WGS) entry which is preliminary data.</text>
</comment>
<evidence type="ECO:0008006" key="4">
    <source>
        <dbReference type="Google" id="ProtNLM"/>
    </source>
</evidence>
<dbReference type="EMBL" id="JAFKCW010000003">
    <property type="protein sequence ID" value="MBN7801768.1"/>
    <property type="molecule type" value="Genomic_DNA"/>
</dbReference>
<keyword evidence="1" id="KW-0812">Transmembrane</keyword>
<evidence type="ECO:0000313" key="3">
    <source>
        <dbReference type="Proteomes" id="UP000664698"/>
    </source>
</evidence>
<proteinExistence type="predicted"/>
<dbReference type="Proteomes" id="UP000664698">
    <property type="component" value="Unassembled WGS sequence"/>
</dbReference>
<dbReference type="RefSeq" id="WP_206569784.1">
    <property type="nucleotide sequence ID" value="NZ_JAFKCW010000003.1"/>
</dbReference>